<evidence type="ECO:0000313" key="3">
    <source>
        <dbReference type="Proteomes" id="UP000606786"/>
    </source>
</evidence>
<feature type="chain" id="PRO_5032589986" evidence="1">
    <location>
        <begin position="23"/>
        <end position="180"/>
    </location>
</feature>
<organism evidence="2 3">
    <name type="scientific">Ceratitis capitata</name>
    <name type="common">Mediterranean fruit fly</name>
    <name type="synonym">Tephritis capitata</name>
    <dbReference type="NCBI Taxonomy" id="7213"/>
    <lineage>
        <taxon>Eukaryota</taxon>
        <taxon>Metazoa</taxon>
        <taxon>Ecdysozoa</taxon>
        <taxon>Arthropoda</taxon>
        <taxon>Hexapoda</taxon>
        <taxon>Insecta</taxon>
        <taxon>Pterygota</taxon>
        <taxon>Neoptera</taxon>
        <taxon>Endopterygota</taxon>
        <taxon>Diptera</taxon>
        <taxon>Brachycera</taxon>
        <taxon>Muscomorpha</taxon>
        <taxon>Tephritoidea</taxon>
        <taxon>Tephritidae</taxon>
        <taxon>Ceratitis</taxon>
        <taxon>Ceratitis</taxon>
    </lineage>
</organism>
<keyword evidence="1" id="KW-0732">Signal</keyword>
<dbReference type="OrthoDB" id="6340939at2759"/>
<proteinExistence type="predicted"/>
<feature type="signal peptide" evidence="1">
    <location>
        <begin position="1"/>
        <end position="22"/>
    </location>
</feature>
<reference evidence="2" key="1">
    <citation type="submission" date="2020-11" db="EMBL/GenBank/DDBJ databases">
        <authorList>
            <person name="Whitehead M."/>
        </authorList>
    </citation>
    <scope>NUCLEOTIDE SEQUENCE</scope>
    <source>
        <strain evidence="2">EGII</strain>
    </source>
</reference>
<dbReference type="EMBL" id="CAJHJT010000012">
    <property type="protein sequence ID" value="CAD6998373.1"/>
    <property type="molecule type" value="Genomic_DNA"/>
</dbReference>
<comment type="caution">
    <text evidence="2">The sequence shown here is derived from an EMBL/GenBank/DDBJ whole genome shotgun (WGS) entry which is preliminary data.</text>
</comment>
<evidence type="ECO:0000313" key="2">
    <source>
        <dbReference type="EMBL" id="CAD6998373.1"/>
    </source>
</evidence>
<accession>A0A811UMR4</accession>
<keyword evidence="3" id="KW-1185">Reference proteome</keyword>
<dbReference type="Proteomes" id="UP000606786">
    <property type="component" value="Unassembled WGS sequence"/>
</dbReference>
<gene>
    <name evidence="2" type="ORF">CCAP1982_LOCUS6973</name>
</gene>
<evidence type="ECO:0000256" key="1">
    <source>
        <dbReference type="SAM" id="SignalP"/>
    </source>
</evidence>
<protein>
    <submittedName>
        <fullName evidence="2">(Mediterranean fruit fly) hypothetical protein</fullName>
    </submittedName>
</protein>
<sequence>MFKLMLLMAMGLGALYMMHLLAQDYNKIRQPVAAAARALVSTSNLIARVKREVFEENSQYQKWWDPKDDMTAENVRNKTTLNIDWKRILSRDPFECLLSLICQLAAGAENNSHEAKFIIEFLENTIASAPGEIRLAFSRGLTLHGGTDHCYNIYPFCVYSAKTMLRVLRWFTESPLEEES</sequence>
<name>A0A811UMR4_CERCA</name>
<dbReference type="AlphaFoldDB" id="A0A811UMR4"/>